<gene>
    <name evidence="1" type="ORF">HM1_2989</name>
</gene>
<evidence type="ECO:0000313" key="2">
    <source>
        <dbReference type="Proteomes" id="UP000008550"/>
    </source>
</evidence>
<protein>
    <submittedName>
        <fullName evidence="1">Uncharacterized protein</fullName>
    </submittedName>
</protein>
<dbReference type="HOGENOM" id="CLU_3328694_0_0_9"/>
<dbReference type="KEGG" id="hmo:HM1_2989"/>
<accession>B0TDH4</accession>
<dbReference type="Proteomes" id="UP000008550">
    <property type="component" value="Chromosome"/>
</dbReference>
<keyword evidence="2" id="KW-1185">Reference proteome</keyword>
<evidence type="ECO:0000313" key="1">
    <source>
        <dbReference type="EMBL" id="ABZ85499.1"/>
    </source>
</evidence>
<dbReference type="AlphaFoldDB" id="B0TDH4"/>
<sequence>MQLTVTLCFFMYGRPQQPLFPGMRGGFLFQCAGDPVPA</sequence>
<reference evidence="1 2" key="1">
    <citation type="journal article" date="2008" name="J. Bacteriol.">
        <title>The genome of Heliobacterium modesticaldum, a phototrophic representative of the Firmicutes containing the simplest photosynthetic apparatus.</title>
        <authorList>
            <person name="Sattley W.M."/>
            <person name="Madigan M.T."/>
            <person name="Swingley W.D."/>
            <person name="Cheung P.C."/>
            <person name="Clocksin K.M."/>
            <person name="Conrad A.L."/>
            <person name="Dejesa L.C."/>
            <person name="Honchak B.M."/>
            <person name="Jung D.O."/>
            <person name="Karbach L.E."/>
            <person name="Kurdoglu A."/>
            <person name="Lahiri S."/>
            <person name="Mastrian S.D."/>
            <person name="Page L.E."/>
            <person name="Taylor H.L."/>
            <person name="Wang Z.T."/>
            <person name="Raymond J."/>
            <person name="Chen M."/>
            <person name="Blankenship R.E."/>
            <person name="Touchman J.W."/>
        </authorList>
    </citation>
    <scope>NUCLEOTIDE SEQUENCE [LARGE SCALE GENOMIC DNA]</scope>
    <source>
        <strain evidence="2">ATCC 51547 / Ice1</strain>
    </source>
</reference>
<name>B0TDH4_HELMI</name>
<dbReference type="EMBL" id="CP000930">
    <property type="protein sequence ID" value="ABZ85499.1"/>
    <property type="molecule type" value="Genomic_DNA"/>
</dbReference>
<proteinExistence type="predicted"/>
<organism evidence="1 2">
    <name type="scientific">Heliobacterium modesticaldum (strain ATCC 51547 / Ice1)</name>
    <dbReference type="NCBI Taxonomy" id="498761"/>
    <lineage>
        <taxon>Bacteria</taxon>
        <taxon>Bacillati</taxon>
        <taxon>Bacillota</taxon>
        <taxon>Clostridia</taxon>
        <taxon>Eubacteriales</taxon>
        <taxon>Heliobacteriaceae</taxon>
        <taxon>Heliomicrobium</taxon>
    </lineage>
</organism>